<dbReference type="KEGG" id="xft:PD_0919"/>
<sequence>MGSQYEVSAVSQELLEEQKAEQAELCVRYKIMKASLARLQILEGMLREARSFCGDLELGTFNLRMFEERNAVLDLILEAEIRVGGIINISEERTPVFDGGRYVRIKK</sequence>
<dbReference type="HOGENOM" id="CLU_2440112_0_0_6"/>
<dbReference type="EMBL" id="AE009442">
    <property type="protein sequence ID" value="AAO28784.1"/>
    <property type="molecule type" value="Genomic_DNA"/>
</dbReference>
<protein>
    <submittedName>
        <fullName evidence="1">Uncharacterized protein</fullName>
    </submittedName>
</protein>
<reference evidence="1 2" key="1">
    <citation type="journal article" date="2003" name="J. Bacteriol.">
        <title>Comparative analyses of the complete genome sequences of Pierce's disease and citrus variegated chlorosis strains of Xylella fastidiosa.</title>
        <authorList>
            <person name="Van Sluys M.A."/>
            <person name="de Oliveira M.C."/>
            <person name="Monteiro-Vitorello C.B."/>
            <person name="Miyaki C.Y."/>
            <person name="Furlan L.R."/>
            <person name="Camargo L.E."/>
            <person name="da Silva A.C."/>
            <person name="Moon D.H."/>
            <person name="Takita M.A."/>
            <person name="Lemos E.G."/>
            <person name="Machado M.A."/>
            <person name="Ferro M.I."/>
            <person name="da Silva F.R."/>
            <person name="Goldman M.H."/>
            <person name="Goldman G.H."/>
            <person name="Lemos M.V."/>
            <person name="El-Dorry H."/>
            <person name="Tsai S.M."/>
            <person name="Carrer H."/>
            <person name="Carraro D.M."/>
            <person name="de Oliveira R.C."/>
            <person name="Nunes L.R."/>
            <person name="Siqueira W.J."/>
            <person name="Coutinho L.L."/>
            <person name="Kimura E.T."/>
            <person name="Ferro E.S."/>
            <person name="Harakava R."/>
            <person name="Kuramae E.E."/>
            <person name="Marino C.L."/>
            <person name="Giglioti E."/>
            <person name="Abreu I.L."/>
            <person name="Alves L.M."/>
            <person name="do Amaral A.M."/>
            <person name="Baia G.S."/>
            <person name="Blanco S.R."/>
            <person name="Brito M.S."/>
            <person name="Cannavan F.S."/>
            <person name="Celestino A.V."/>
            <person name="da Cunha A.F."/>
            <person name="Fenille R.C."/>
            <person name="Ferro J.A."/>
            <person name="Formighieri E.F."/>
            <person name="Kishi L.T."/>
            <person name="Leoni S.G."/>
            <person name="Oliveira A.R."/>
            <person name="Rosa V.E.Jr."/>
            <person name="Sassaki F.T."/>
            <person name="Sena J.A."/>
            <person name="de Souza A.A."/>
            <person name="Truffi D."/>
            <person name="Tsukumo F."/>
            <person name="Yanai G.M."/>
            <person name="Zaros L.G."/>
            <person name="Civerolo E.L."/>
            <person name="Simpson A.J."/>
            <person name="Almeida N.F.Jr."/>
            <person name="Setubal J.C."/>
            <person name="Kitajima J.P."/>
        </authorList>
    </citation>
    <scope>NUCLEOTIDE SEQUENCE [LARGE SCALE GENOMIC DNA]</scope>
    <source>
        <strain evidence="2">Temecula1 / ATCC 700964</strain>
    </source>
</reference>
<organism evidence="1 2">
    <name type="scientific">Xylella fastidiosa (strain Temecula1 / ATCC 700964)</name>
    <dbReference type="NCBI Taxonomy" id="183190"/>
    <lineage>
        <taxon>Bacteria</taxon>
        <taxon>Pseudomonadati</taxon>
        <taxon>Pseudomonadota</taxon>
        <taxon>Gammaproteobacteria</taxon>
        <taxon>Lysobacterales</taxon>
        <taxon>Lysobacteraceae</taxon>
        <taxon>Xylella</taxon>
    </lineage>
</organism>
<proteinExistence type="predicted"/>
<evidence type="ECO:0000313" key="1">
    <source>
        <dbReference type="EMBL" id="AAO28784.1"/>
    </source>
</evidence>
<keyword evidence="2" id="KW-1185">Reference proteome</keyword>
<gene>
    <name evidence="1" type="ordered locus">PD_0919</name>
</gene>
<evidence type="ECO:0000313" key="2">
    <source>
        <dbReference type="Proteomes" id="UP000002516"/>
    </source>
</evidence>
<dbReference type="Proteomes" id="UP000002516">
    <property type="component" value="Chromosome"/>
</dbReference>
<accession>Q87CX8</accession>
<dbReference type="AlphaFoldDB" id="Q87CX8"/>
<name>Q87CX8_XYLFT</name>